<name>A0A931E2P5_9BACT</name>
<evidence type="ECO:0000313" key="1">
    <source>
        <dbReference type="EMBL" id="MBG9376485.1"/>
    </source>
</evidence>
<comment type="caution">
    <text evidence="1">The sequence shown here is derived from an EMBL/GenBank/DDBJ whole genome shotgun (WGS) entry which is preliminary data.</text>
</comment>
<proteinExistence type="predicted"/>
<accession>A0A931E2P5</accession>
<gene>
    <name evidence="1" type="ORF">I5907_09590</name>
</gene>
<protein>
    <submittedName>
        <fullName evidence="1">DUF3822 family protein</fullName>
    </submittedName>
</protein>
<dbReference type="AlphaFoldDB" id="A0A931E2P5"/>
<reference evidence="1" key="1">
    <citation type="submission" date="2020-11" db="EMBL/GenBank/DDBJ databases">
        <title>Bacterial whole genome sequence for Panacibacter sp. DH6.</title>
        <authorList>
            <person name="Le V."/>
            <person name="Ko S."/>
            <person name="Ahn C.-Y."/>
            <person name="Oh H.-M."/>
        </authorList>
    </citation>
    <scope>NUCLEOTIDE SEQUENCE</scope>
    <source>
        <strain evidence="1">DH6</strain>
    </source>
</reference>
<keyword evidence="2" id="KW-1185">Reference proteome</keyword>
<dbReference type="Gene3D" id="3.30.420.250">
    <property type="match status" value="1"/>
</dbReference>
<dbReference type="EMBL" id="JADWYR010000001">
    <property type="protein sequence ID" value="MBG9376485.1"/>
    <property type="molecule type" value="Genomic_DNA"/>
</dbReference>
<dbReference type="Pfam" id="PF12864">
    <property type="entry name" value="DUF3822"/>
    <property type="match status" value="1"/>
</dbReference>
<dbReference type="InterPro" id="IPR024213">
    <property type="entry name" value="DUF3822"/>
</dbReference>
<sequence>MVQKNFGIYSDDLSGSDLVIETGADYIACWCKDKAAATVKAFELFGFAAGYEKPFAQLLAEVQLHSRLLTTHFNTVYCIWGYANGICVPNEYYSRSTAAAAIELMHGTTVDQKSIIENTLGDCVVATAIKEDAWDAYTKHYRVAANMHKYYSLLRIQKPKDEEDKIHIVFYHNDFILSAYKKGQLQIVQRFAYKVPEDALYHILNVCDIYNLNAGEVPVRCSGMIDDSSSLYHTLQAYLGNFTFEVPEKAIFAAESFHEYPLHYFASFCQHDI</sequence>
<dbReference type="Gene3D" id="3.30.420.260">
    <property type="match status" value="1"/>
</dbReference>
<dbReference type="RefSeq" id="WP_196990494.1">
    <property type="nucleotide sequence ID" value="NZ_JADWYR010000001.1"/>
</dbReference>
<evidence type="ECO:0000313" key="2">
    <source>
        <dbReference type="Proteomes" id="UP000628448"/>
    </source>
</evidence>
<organism evidence="1 2">
    <name type="scientific">Panacibacter microcysteis</name>
    <dbReference type="NCBI Taxonomy" id="2793269"/>
    <lineage>
        <taxon>Bacteria</taxon>
        <taxon>Pseudomonadati</taxon>
        <taxon>Bacteroidota</taxon>
        <taxon>Chitinophagia</taxon>
        <taxon>Chitinophagales</taxon>
        <taxon>Chitinophagaceae</taxon>
        <taxon>Panacibacter</taxon>
    </lineage>
</organism>
<dbReference type="Proteomes" id="UP000628448">
    <property type="component" value="Unassembled WGS sequence"/>
</dbReference>
<dbReference type="CDD" id="cd24013">
    <property type="entry name" value="ASKHA_ATPase_BT3980-like"/>
    <property type="match status" value="1"/>
</dbReference>